<accession>H5UUS4</accession>
<dbReference type="GO" id="GO:0006654">
    <property type="term" value="P:phosphatidic acid biosynthetic process"/>
    <property type="evidence" value="ECO:0007669"/>
    <property type="project" value="TreeGrafter"/>
</dbReference>
<dbReference type="Pfam" id="PF01553">
    <property type="entry name" value="Acyltransferase"/>
    <property type="match status" value="1"/>
</dbReference>
<dbReference type="CDD" id="cd07989">
    <property type="entry name" value="LPLAT_AGPAT-like"/>
    <property type="match status" value="1"/>
</dbReference>
<dbReference type="AlphaFoldDB" id="H5UUS4"/>
<feature type="region of interest" description="Disordered" evidence="3">
    <location>
        <begin position="298"/>
        <end position="336"/>
    </location>
</feature>
<evidence type="ECO:0000259" key="4">
    <source>
        <dbReference type="SMART" id="SM00563"/>
    </source>
</evidence>
<evidence type="ECO:0000256" key="2">
    <source>
        <dbReference type="ARBA" id="ARBA00023315"/>
    </source>
</evidence>
<dbReference type="STRING" id="1089455.MOPEL_130_00890"/>
<reference evidence="5 6" key="1">
    <citation type="submission" date="2012-02" db="EMBL/GenBank/DDBJ databases">
        <title>Whole genome shotgun sequence of Mobilicoccus pelagius NBRC 104925.</title>
        <authorList>
            <person name="Yoshida Y."/>
            <person name="Hosoyama A."/>
            <person name="Tsuchikane K."/>
            <person name="Katsumata H."/>
            <person name="Yamazaki S."/>
            <person name="Fujita N."/>
        </authorList>
    </citation>
    <scope>NUCLEOTIDE SEQUENCE [LARGE SCALE GENOMIC DNA]</scope>
    <source>
        <strain evidence="5 6">NBRC 104925</strain>
    </source>
</reference>
<dbReference type="Proteomes" id="UP000004367">
    <property type="component" value="Unassembled WGS sequence"/>
</dbReference>
<dbReference type="RefSeq" id="WP_009483325.1">
    <property type="nucleotide sequence ID" value="NZ_BAFE01000089.1"/>
</dbReference>
<dbReference type="eggNOG" id="COG0204">
    <property type="taxonomic scope" value="Bacteria"/>
</dbReference>
<dbReference type="GO" id="GO:0005886">
    <property type="term" value="C:plasma membrane"/>
    <property type="evidence" value="ECO:0007669"/>
    <property type="project" value="TreeGrafter"/>
</dbReference>
<sequence length="336" mass="36029">MLYWFFKLVLIGPVLRVLFRPWVEGAEHVPAHGPAILASNHLSFSDSIFLPLMCPRRITFPAKSDYFTQPGLVGRLKKAFFQGTGQIPIDRSGGAASKVAMDAGLAVLQRGELFGIYPEGTRSPDGRLYRGKTGIARLALAAGVPIIPVAMIDTDKAQPTGQRIPTIMQVGMRFGPPMDFSEYADRADDHEVLREITDEVMAALQELSGQEYVDEYAATVKEQLAARANDLLAAARAEGANVQARASDLVASAKAESATVQANVQARASDLVASAKAEGAQAQARAEELIQAARTEVEQRRRRRAASEGATVADAAPVEADGQDDVGDDGSSRTRP</sequence>
<dbReference type="PANTHER" id="PTHR10434">
    <property type="entry name" value="1-ACYL-SN-GLYCEROL-3-PHOSPHATE ACYLTRANSFERASE"/>
    <property type="match status" value="1"/>
</dbReference>
<organism evidence="5 6">
    <name type="scientific">Mobilicoccus pelagius NBRC 104925</name>
    <dbReference type="NCBI Taxonomy" id="1089455"/>
    <lineage>
        <taxon>Bacteria</taxon>
        <taxon>Bacillati</taxon>
        <taxon>Actinomycetota</taxon>
        <taxon>Actinomycetes</taxon>
        <taxon>Micrococcales</taxon>
        <taxon>Dermatophilaceae</taxon>
        <taxon>Mobilicoccus</taxon>
    </lineage>
</organism>
<evidence type="ECO:0000313" key="5">
    <source>
        <dbReference type="EMBL" id="GAB49482.1"/>
    </source>
</evidence>
<dbReference type="OrthoDB" id="9808424at2"/>
<name>H5UUS4_9MICO</name>
<dbReference type="SMART" id="SM00563">
    <property type="entry name" value="PlsC"/>
    <property type="match status" value="1"/>
</dbReference>
<feature type="domain" description="Phospholipid/glycerol acyltransferase" evidence="4">
    <location>
        <begin position="35"/>
        <end position="154"/>
    </location>
</feature>
<dbReference type="EMBL" id="BAFE01000089">
    <property type="protein sequence ID" value="GAB49482.1"/>
    <property type="molecule type" value="Genomic_DNA"/>
</dbReference>
<dbReference type="InterPro" id="IPR002123">
    <property type="entry name" value="Plipid/glycerol_acylTrfase"/>
</dbReference>
<evidence type="ECO:0000256" key="1">
    <source>
        <dbReference type="ARBA" id="ARBA00022679"/>
    </source>
</evidence>
<evidence type="ECO:0000256" key="3">
    <source>
        <dbReference type="SAM" id="MobiDB-lite"/>
    </source>
</evidence>
<keyword evidence="2 5" id="KW-0012">Acyltransferase</keyword>
<dbReference type="PANTHER" id="PTHR10434:SF11">
    <property type="entry name" value="1-ACYL-SN-GLYCEROL-3-PHOSPHATE ACYLTRANSFERASE"/>
    <property type="match status" value="1"/>
</dbReference>
<comment type="caution">
    <text evidence="5">The sequence shown here is derived from an EMBL/GenBank/DDBJ whole genome shotgun (WGS) entry which is preliminary data.</text>
</comment>
<gene>
    <name evidence="5" type="ORF">MOPEL_130_00890</name>
</gene>
<dbReference type="SUPFAM" id="SSF69593">
    <property type="entry name" value="Glycerol-3-phosphate (1)-acyltransferase"/>
    <property type="match status" value="1"/>
</dbReference>
<keyword evidence="1 5" id="KW-0808">Transferase</keyword>
<protein>
    <submittedName>
        <fullName evidence="5">Putative acyltransferase</fullName>
    </submittedName>
</protein>
<evidence type="ECO:0000313" key="6">
    <source>
        <dbReference type="Proteomes" id="UP000004367"/>
    </source>
</evidence>
<keyword evidence="6" id="KW-1185">Reference proteome</keyword>
<proteinExistence type="predicted"/>
<dbReference type="GO" id="GO:0003841">
    <property type="term" value="F:1-acylglycerol-3-phosphate O-acyltransferase activity"/>
    <property type="evidence" value="ECO:0007669"/>
    <property type="project" value="TreeGrafter"/>
</dbReference>